<keyword evidence="1" id="KW-0472">Membrane</keyword>
<feature type="chain" id="PRO_5020889428" description="PEGA domain-containing protein" evidence="2">
    <location>
        <begin position="23"/>
        <end position="335"/>
    </location>
</feature>
<feature type="transmembrane region" description="Helical" evidence="1">
    <location>
        <begin position="248"/>
        <end position="273"/>
    </location>
</feature>
<dbReference type="RefSeq" id="WP_136929164.1">
    <property type="nucleotide sequence ID" value="NZ_SSMQ01000010.1"/>
</dbReference>
<keyword evidence="1" id="KW-0812">Transmembrane</keyword>
<accession>A0A4V5PNV0</accession>
<dbReference type="EMBL" id="SSMQ01000010">
    <property type="protein sequence ID" value="TKD09491.1"/>
    <property type="molecule type" value="Genomic_DNA"/>
</dbReference>
<keyword evidence="2" id="KW-0732">Signal</keyword>
<name>A0A4V5PNV0_9BACT</name>
<sequence>MKHRHLASTVLLVVSMSSSARAEEPSPEPPKPEFIHIPPSSYASARAHELFYPAVMRLLREAQALEKEGKAQAALDKYQDAYDRQRLSDVQTELAFAQARMGLYLPAARNLAEVLALGYAKDRTVHTDEEIHAVHKAVKARLGTILPRVNIPGVRLTVDGEQVTDWPFAEEFYVEPGKHTIKAIADGYYFNETTVELKAGEQKVLNIAMQQRIQSHYVAFPAAPINIRIHANLSSGSKDAQPTWPRNLMIASGVGMGLGVVGLVTGLIMNVNAPDDGTVTTGKGLAYAGGGLVGLSLTGLIIGLASRPDPAPPNVIITPQIAKDGGGVQFTGAIP</sequence>
<keyword evidence="1" id="KW-1133">Transmembrane helix</keyword>
<dbReference type="OrthoDB" id="5521179at2"/>
<feature type="transmembrane region" description="Helical" evidence="1">
    <location>
        <begin position="285"/>
        <end position="305"/>
    </location>
</feature>
<dbReference type="AlphaFoldDB" id="A0A4V5PNV0"/>
<evidence type="ECO:0000256" key="1">
    <source>
        <dbReference type="SAM" id="Phobius"/>
    </source>
</evidence>
<organism evidence="3 4">
    <name type="scientific">Polyangium fumosum</name>
    <dbReference type="NCBI Taxonomy" id="889272"/>
    <lineage>
        <taxon>Bacteria</taxon>
        <taxon>Pseudomonadati</taxon>
        <taxon>Myxococcota</taxon>
        <taxon>Polyangia</taxon>
        <taxon>Polyangiales</taxon>
        <taxon>Polyangiaceae</taxon>
        <taxon>Polyangium</taxon>
    </lineage>
</organism>
<dbReference type="Proteomes" id="UP000309215">
    <property type="component" value="Unassembled WGS sequence"/>
</dbReference>
<evidence type="ECO:0000313" key="4">
    <source>
        <dbReference type="Proteomes" id="UP000309215"/>
    </source>
</evidence>
<comment type="caution">
    <text evidence="3">The sequence shown here is derived from an EMBL/GenBank/DDBJ whole genome shotgun (WGS) entry which is preliminary data.</text>
</comment>
<reference evidence="3 4" key="1">
    <citation type="submission" date="2019-04" db="EMBL/GenBank/DDBJ databases">
        <authorList>
            <person name="Li Y."/>
            <person name="Wang J."/>
        </authorList>
    </citation>
    <scope>NUCLEOTIDE SEQUENCE [LARGE SCALE GENOMIC DNA]</scope>
    <source>
        <strain evidence="3 4">DSM 14668</strain>
    </source>
</reference>
<evidence type="ECO:0000256" key="2">
    <source>
        <dbReference type="SAM" id="SignalP"/>
    </source>
</evidence>
<keyword evidence="4" id="KW-1185">Reference proteome</keyword>
<proteinExistence type="predicted"/>
<gene>
    <name evidence="3" type="ORF">E8A74_12255</name>
</gene>
<evidence type="ECO:0000313" key="3">
    <source>
        <dbReference type="EMBL" id="TKD09491.1"/>
    </source>
</evidence>
<feature type="signal peptide" evidence="2">
    <location>
        <begin position="1"/>
        <end position="22"/>
    </location>
</feature>
<protein>
    <recommendedName>
        <fullName evidence="5">PEGA domain-containing protein</fullName>
    </recommendedName>
</protein>
<evidence type="ECO:0008006" key="5">
    <source>
        <dbReference type="Google" id="ProtNLM"/>
    </source>
</evidence>